<dbReference type="EMBL" id="MLIK01000019">
    <property type="protein sequence ID" value="OHU22566.1"/>
    <property type="molecule type" value="Genomic_DNA"/>
</dbReference>
<dbReference type="Proteomes" id="UP000179616">
    <property type="component" value="Unassembled WGS sequence"/>
</dbReference>
<evidence type="ECO:0000313" key="2">
    <source>
        <dbReference type="Proteomes" id="UP000179616"/>
    </source>
</evidence>
<dbReference type="Gene3D" id="3.30.429.10">
    <property type="entry name" value="Macrophage Migration Inhibitory Factor"/>
    <property type="match status" value="2"/>
</dbReference>
<evidence type="ECO:0008006" key="3">
    <source>
        <dbReference type="Google" id="ProtNLM"/>
    </source>
</evidence>
<comment type="caution">
    <text evidence="1">The sequence shown here is derived from an EMBL/GenBank/DDBJ whole genome shotgun (WGS) entry which is preliminary data.</text>
</comment>
<evidence type="ECO:0000313" key="1">
    <source>
        <dbReference type="EMBL" id="OHU22566.1"/>
    </source>
</evidence>
<proteinExistence type="predicted"/>
<dbReference type="RefSeq" id="WP_070939003.1">
    <property type="nucleotide sequence ID" value="NZ_MLIK01000019.1"/>
</dbReference>
<dbReference type="STRING" id="948102.BKG76_19185"/>
<sequence length="164" mass="17652">MPNLDAYIPKGALSPDAERALIARLTDIVLRHEGADPANPLVRSIAWVSVHRPEEVYVGGKPATGAPRYRFYAAAPEGQFTDDRRRAMVSDITTAVLDAEEGDHPRDPQRVWVFTPDIAEGTWGAAGQIVRLADILSFAVGDPEVGRKLANKALARSRNGAAAG</sequence>
<dbReference type="GeneID" id="57168942"/>
<name>A0A1S1L9R2_9MYCO</name>
<dbReference type="InterPro" id="IPR014347">
    <property type="entry name" value="Tautomerase/MIF_sf"/>
</dbReference>
<accession>A0A1S1L9R2</accession>
<gene>
    <name evidence="1" type="ORF">BKG76_19185</name>
</gene>
<protein>
    <recommendedName>
        <fullName evidence="3">Tautomerase enzyme</fullName>
    </recommendedName>
</protein>
<dbReference type="AlphaFoldDB" id="A0A1S1L9R2"/>
<reference evidence="1 2" key="1">
    <citation type="submission" date="2016-10" db="EMBL/GenBank/DDBJ databases">
        <title>Evaluation of Human, Veterinary and Environmental Mycobacterium chelonae Isolates by Core Genome Phylogenomic Analysis, Targeted Gene Comparison, and Anti-microbial Susceptibility Patterns: A Tale of Mistaken Identities.</title>
        <authorList>
            <person name="Fogelson S.B."/>
            <person name="Camus A.C."/>
            <person name="Lorenz W."/>
            <person name="Vasireddy R."/>
            <person name="Vasireddy S."/>
            <person name="Smith T."/>
            <person name="Brown-Elliott B.A."/>
            <person name="Wallace R.J.Jr."/>
            <person name="Hasan N.A."/>
            <person name="Reischl U."/>
            <person name="Sanchez S."/>
        </authorList>
    </citation>
    <scope>NUCLEOTIDE SEQUENCE [LARGE SCALE GENOMIC DNA]</scope>
    <source>
        <strain evidence="1 2">1559</strain>
    </source>
</reference>
<dbReference type="OrthoDB" id="1438441at2"/>
<organism evidence="1 2">
    <name type="scientific">Mycobacteroides franklinii</name>
    <dbReference type="NCBI Taxonomy" id="948102"/>
    <lineage>
        <taxon>Bacteria</taxon>
        <taxon>Bacillati</taxon>
        <taxon>Actinomycetota</taxon>
        <taxon>Actinomycetes</taxon>
        <taxon>Mycobacteriales</taxon>
        <taxon>Mycobacteriaceae</taxon>
        <taxon>Mycobacteroides</taxon>
    </lineage>
</organism>